<dbReference type="PANTHER" id="PTHR21180">
    <property type="entry name" value="ENDONUCLEASE/EXONUCLEASE/PHOSPHATASE FAMILY DOMAIN-CONTAINING PROTEIN 1"/>
    <property type="match status" value="1"/>
</dbReference>
<dbReference type="Pfam" id="PF10531">
    <property type="entry name" value="SLBB"/>
    <property type="match status" value="1"/>
</dbReference>
<reference evidence="2 3" key="1">
    <citation type="submission" date="2024-06" db="EMBL/GenBank/DDBJ databases">
        <title>Genomic Encyclopedia of Type Strains, Phase IV (KMG-IV): sequencing the most valuable type-strain genomes for metagenomic binning, comparative biology and taxonomic classification.</title>
        <authorList>
            <person name="Goeker M."/>
        </authorList>
    </citation>
    <scope>NUCLEOTIDE SEQUENCE [LARGE SCALE GENOMIC DNA]</scope>
    <source>
        <strain evidence="2 3">DSM 28303</strain>
    </source>
</reference>
<dbReference type="SMART" id="SM00278">
    <property type="entry name" value="HhH1"/>
    <property type="match status" value="2"/>
</dbReference>
<comment type="caution">
    <text evidence="2">The sequence shown here is derived from an EMBL/GenBank/DDBJ whole genome shotgun (WGS) entry which is preliminary data.</text>
</comment>
<dbReference type="InterPro" id="IPR019554">
    <property type="entry name" value="Soluble_ligand-bd"/>
</dbReference>
<keyword evidence="3" id="KW-1185">Reference proteome</keyword>
<dbReference type="Proteomes" id="UP001549122">
    <property type="component" value="Unassembled WGS sequence"/>
</dbReference>
<dbReference type="RefSeq" id="WP_354366289.1">
    <property type="nucleotide sequence ID" value="NZ_JBEPLO010000039.1"/>
</dbReference>
<feature type="domain" description="Helix-hairpin-helix DNA-binding motif class 1" evidence="1">
    <location>
        <begin position="195"/>
        <end position="214"/>
    </location>
</feature>
<evidence type="ECO:0000313" key="3">
    <source>
        <dbReference type="Proteomes" id="UP001549122"/>
    </source>
</evidence>
<organism evidence="2 3">
    <name type="scientific">Streptococcus rupicaprae</name>
    <dbReference type="NCBI Taxonomy" id="759619"/>
    <lineage>
        <taxon>Bacteria</taxon>
        <taxon>Bacillati</taxon>
        <taxon>Bacillota</taxon>
        <taxon>Bacilli</taxon>
        <taxon>Lactobacillales</taxon>
        <taxon>Streptococcaceae</taxon>
        <taxon>Streptococcus</taxon>
    </lineage>
</organism>
<accession>A0ABV2FKY5</accession>
<evidence type="ECO:0000259" key="1">
    <source>
        <dbReference type="SMART" id="SM00278"/>
    </source>
</evidence>
<evidence type="ECO:0000313" key="2">
    <source>
        <dbReference type="EMBL" id="MET3559207.1"/>
    </source>
</evidence>
<dbReference type="NCBIfam" id="TIGR00426">
    <property type="entry name" value="competence protein ComEA helix-hairpin-helix repeat region"/>
    <property type="match status" value="1"/>
</dbReference>
<sequence length="218" mass="23209">MKENMMAKWQEYKVWISLGVMGLLIGSGLLLVYQPAQAEQVPDVLTLASTKASSKDEVPIAEKASDKVESKLQTIMVDVKGAVQQAGLYELSATSRVADAIDLAGGLTEQADPKSINLAQKLVDEAVIYVATKDEAISVVAPTVPSTVSEKEQGGLVNLNTADASQLQTISGIGAKRAQDIIAYREANGPFKTVDDLNQVSGIGDKTLENLRSYVTVD</sequence>
<protein>
    <submittedName>
        <fullName evidence="2">Competence protein ComEA</fullName>
    </submittedName>
</protein>
<dbReference type="InterPro" id="IPR010994">
    <property type="entry name" value="RuvA_2-like"/>
</dbReference>
<gene>
    <name evidence="2" type="ORF">ABID29_002357</name>
</gene>
<dbReference type="SUPFAM" id="SSF47781">
    <property type="entry name" value="RuvA domain 2-like"/>
    <property type="match status" value="1"/>
</dbReference>
<dbReference type="EMBL" id="JBEPLO010000039">
    <property type="protein sequence ID" value="MET3559207.1"/>
    <property type="molecule type" value="Genomic_DNA"/>
</dbReference>
<proteinExistence type="predicted"/>
<dbReference type="Pfam" id="PF12836">
    <property type="entry name" value="HHH_3"/>
    <property type="match status" value="1"/>
</dbReference>
<feature type="domain" description="Helix-hairpin-helix DNA-binding motif class 1" evidence="1">
    <location>
        <begin position="165"/>
        <end position="184"/>
    </location>
</feature>
<name>A0ABV2FKY5_9STRE</name>
<dbReference type="InterPro" id="IPR004509">
    <property type="entry name" value="Competence_ComEA_HhH"/>
</dbReference>
<dbReference type="InterPro" id="IPR003583">
    <property type="entry name" value="Hlx-hairpin-Hlx_DNA-bd_motif"/>
</dbReference>
<dbReference type="Gene3D" id="1.10.150.280">
    <property type="entry name" value="AF1531-like domain"/>
    <property type="match status" value="1"/>
</dbReference>
<dbReference type="InterPro" id="IPR051675">
    <property type="entry name" value="Endo/Exo/Phosphatase_dom_1"/>
</dbReference>
<dbReference type="PANTHER" id="PTHR21180:SF32">
    <property type="entry name" value="ENDONUCLEASE_EXONUCLEASE_PHOSPHATASE FAMILY DOMAIN-CONTAINING PROTEIN 1"/>
    <property type="match status" value="1"/>
</dbReference>